<gene>
    <name evidence="2" type="ORF">SAMN05216565_102387</name>
</gene>
<dbReference type="AlphaFoldDB" id="A0A1H0RVL3"/>
<keyword evidence="1" id="KW-0472">Membrane</keyword>
<organism evidence="2 3">
    <name type="scientific">Litchfieldia salsa</name>
    <dbReference type="NCBI Taxonomy" id="930152"/>
    <lineage>
        <taxon>Bacteria</taxon>
        <taxon>Bacillati</taxon>
        <taxon>Bacillota</taxon>
        <taxon>Bacilli</taxon>
        <taxon>Bacillales</taxon>
        <taxon>Bacillaceae</taxon>
        <taxon>Litchfieldia</taxon>
    </lineage>
</organism>
<evidence type="ECO:0000256" key="1">
    <source>
        <dbReference type="SAM" id="Phobius"/>
    </source>
</evidence>
<protein>
    <submittedName>
        <fullName evidence="2">Uncharacterized protein</fullName>
    </submittedName>
</protein>
<feature type="transmembrane region" description="Helical" evidence="1">
    <location>
        <begin position="12"/>
        <end position="34"/>
    </location>
</feature>
<accession>A0A1H0RVL3</accession>
<keyword evidence="1" id="KW-0812">Transmembrane</keyword>
<sequence length="71" mass="8219">MKGVFKMKLFHAPQFFTLSLAVIMLCTMLLFIYYTNDVTQRNSQIQKTTIYEIHPSATELFKQLPTSASKL</sequence>
<dbReference type="Proteomes" id="UP000199159">
    <property type="component" value="Unassembled WGS sequence"/>
</dbReference>
<name>A0A1H0RVL3_9BACI</name>
<proteinExistence type="predicted"/>
<evidence type="ECO:0000313" key="3">
    <source>
        <dbReference type="Proteomes" id="UP000199159"/>
    </source>
</evidence>
<dbReference type="EMBL" id="FNJU01000002">
    <property type="protein sequence ID" value="SDP33018.1"/>
    <property type="molecule type" value="Genomic_DNA"/>
</dbReference>
<keyword evidence="1" id="KW-1133">Transmembrane helix</keyword>
<keyword evidence="3" id="KW-1185">Reference proteome</keyword>
<reference evidence="3" key="1">
    <citation type="submission" date="2016-10" db="EMBL/GenBank/DDBJ databases">
        <authorList>
            <person name="Varghese N."/>
            <person name="Submissions S."/>
        </authorList>
    </citation>
    <scope>NUCLEOTIDE SEQUENCE [LARGE SCALE GENOMIC DNA]</scope>
    <source>
        <strain evidence="3">IBRC-M10078</strain>
    </source>
</reference>
<evidence type="ECO:0000313" key="2">
    <source>
        <dbReference type="EMBL" id="SDP33018.1"/>
    </source>
</evidence>